<gene>
    <name evidence="7" type="ORF">BN9_031780</name>
</gene>
<dbReference type="EMBL" id="CAIX01000033">
    <property type="protein sequence ID" value="CCI42394.1"/>
    <property type="molecule type" value="Genomic_DNA"/>
</dbReference>
<dbReference type="InterPro" id="IPR029056">
    <property type="entry name" value="Ribokinase-like"/>
</dbReference>
<evidence type="ECO:0000256" key="4">
    <source>
        <dbReference type="ARBA" id="ARBA00022777"/>
    </source>
</evidence>
<dbReference type="SUPFAM" id="SSF53613">
    <property type="entry name" value="Ribokinase-like"/>
    <property type="match status" value="1"/>
</dbReference>
<dbReference type="GO" id="GO:0005783">
    <property type="term" value="C:endoplasmic reticulum"/>
    <property type="evidence" value="ECO:0007669"/>
    <property type="project" value="TreeGrafter"/>
</dbReference>
<keyword evidence="1" id="KW-0963">Cytoplasm</keyword>
<evidence type="ECO:0000256" key="6">
    <source>
        <dbReference type="ARBA" id="ARBA00023152"/>
    </source>
</evidence>
<evidence type="ECO:0000256" key="3">
    <source>
        <dbReference type="ARBA" id="ARBA00022723"/>
    </source>
</evidence>
<comment type="caution">
    <text evidence="7">The sequence shown here is derived from an EMBL/GenBank/DDBJ whole genome shotgun (WGS) entry which is preliminary data.</text>
</comment>
<keyword evidence="5" id="KW-0460">Magnesium</keyword>
<evidence type="ECO:0000313" key="8">
    <source>
        <dbReference type="Proteomes" id="UP000053237"/>
    </source>
</evidence>
<dbReference type="GO" id="GO:0006006">
    <property type="term" value="P:glucose metabolic process"/>
    <property type="evidence" value="ECO:0007669"/>
    <property type="project" value="TreeGrafter"/>
</dbReference>
<organism evidence="7 8">
    <name type="scientific">Albugo candida</name>
    <dbReference type="NCBI Taxonomy" id="65357"/>
    <lineage>
        <taxon>Eukaryota</taxon>
        <taxon>Sar</taxon>
        <taxon>Stramenopiles</taxon>
        <taxon>Oomycota</taxon>
        <taxon>Peronosporomycetes</taxon>
        <taxon>Albuginales</taxon>
        <taxon>Albuginaceae</taxon>
        <taxon>Albugo</taxon>
    </lineage>
</organism>
<dbReference type="Proteomes" id="UP000053237">
    <property type="component" value="Unassembled WGS sequence"/>
</dbReference>
<evidence type="ECO:0008006" key="9">
    <source>
        <dbReference type="Google" id="ProtNLM"/>
    </source>
</evidence>
<dbReference type="GO" id="GO:0043843">
    <property type="term" value="F:ADP-specific glucokinase activity"/>
    <property type="evidence" value="ECO:0007669"/>
    <property type="project" value="TreeGrafter"/>
</dbReference>
<dbReference type="InterPro" id="IPR007666">
    <property type="entry name" value="ADP_PFK/GK"/>
</dbReference>
<keyword evidence="6" id="KW-0324">Glycolysis</keyword>
<evidence type="ECO:0000256" key="2">
    <source>
        <dbReference type="ARBA" id="ARBA00022679"/>
    </source>
</evidence>
<reference evidence="7 8" key="1">
    <citation type="submission" date="2012-05" db="EMBL/GenBank/DDBJ databases">
        <title>Recombination and specialization in a pathogen metapopulation.</title>
        <authorList>
            <person name="Gardiner A."/>
            <person name="Kemen E."/>
            <person name="Schultz-Larsen T."/>
            <person name="MacLean D."/>
            <person name="Van Oosterhout C."/>
            <person name="Jones J.D.G."/>
        </authorList>
    </citation>
    <scope>NUCLEOTIDE SEQUENCE [LARGE SCALE GENOMIC DNA]</scope>
    <source>
        <strain evidence="7 8">Ac Nc2</strain>
    </source>
</reference>
<dbReference type="STRING" id="65357.A0A024G7A6"/>
<dbReference type="Pfam" id="PF04587">
    <property type="entry name" value="ADP_PFK_GK"/>
    <property type="match status" value="1"/>
</dbReference>
<evidence type="ECO:0000256" key="5">
    <source>
        <dbReference type="ARBA" id="ARBA00022842"/>
    </source>
</evidence>
<dbReference type="PROSITE" id="PS51255">
    <property type="entry name" value="ADPK"/>
    <property type="match status" value="1"/>
</dbReference>
<dbReference type="GO" id="GO:0006096">
    <property type="term" value="P:glycolytic process"/>
    <property type="evidence" value="ECO:0007669"/>
    <property type="project" value="UniProtKB-KW"/>
</dbReference>
<accession>A0A024G7A6</accession>
<proteinExistence type="predicted"/>
<dbReference type="PANTHER" id="PTHR21208:SF1">
    <property type="entry name" value="ADP-DEPENDENT GLUCOKINASE"/>
    <property type="match status" value="1"/>
</dbReference>
<protein>
    <recommendedName>
        <fullName evidence="9">ADP-dependent glucokinase</fullName>
    </recommendedName>
</protein>
<dbReference type="PANTHER" id="PTHR21208">
    <property type="entry name" value="ADP-DEPENDENT GLUCOKINASE"/>
    <property type="match status" value="1"/>
</dbReference>
<sequence>MYSTSQLFMLFNSLVISLLAIFFIDFFASLLPTSSPHLSEAEQLQFYKSLLYQTRPTGASYKTSEPTKPIRLAFCCSADLDVSVRAVDLMKVLTEQQSPEDLENLVSQHHERITSIPELFQSFSYYFSSGAAAEQSMSSFIEFHQIVAIAKTLSNVKQSVGGNAATMAERAAAEGCQVLLGAAIGKEMRKHYNPLIQIVGELSDQEQEDVHLVLEYGKEESFSGFTSPRANRYYLNHDIYNAKFSVLEAFEEALEEFQPDLVVIGGLQLMEVETNDEQRLSRLVKLSELLKNLFLQKTPSHYEFAAVSDFTLFGDTTSLVLPWVNSIGLNEQELFILHRYLVSDQEVKATGSRPTVAQVTEQVHDILLYSKKAKMHFRSVKNVDTEVDSKKYALAQLGRMHFHTLQFHILCQEDKSTWQDPTKALIQAALMSTKLACGKNQKARDGIQHSSKMEIDINRVEMLLPRDILLSEKSKVSKLSLDPFTPVLTWKEADSFQCYLVPMLACKQPDHTAGLGDNISGTGMAYHHQKDKQSV</sequence>
<keyword evidence="4" id="KW-0418">Kinase</keyword>
<keyword evidence="3" id="KW-0479">Metal-binding</keyword>
<dbReference type="GO" id="GO:0046872">
    <property type="term" value="F:metal ion binding"/>
    <property type="evidence" value="ECO:0007669"/>
    <property type="project" value="UniProtKB-KW"/>
</dbReference>
<evidence type="ECO:0000256" key="1">
    <source>
        <dbReference type="ARBA" id="ARBA00022490"/>
    </source>
</evidence>
<evidence type="ECO:0000313" key="7">
    <source>
        <dbReference type="EMBL" id="CCI42394.1"/>
    </source>
</evidence>
<keyword evidence="8" id="KW-1185">Reference proteome</keyword>
<name>A0A024G7A6_9STRA</name>
<dbReference type="Gene3D" id="3.40.1190.20">
    <property type="match status" value="1"/>
</dbReference>
<dbReference type="AlphaFoldDB" id="A0A024G7A6"/>
<dbReference type="OrthoDB" id="5847021at2759"/>
<dbReference type="InParanoid" id="A0A024G7A6"/>
<keyword evidence="2" id="KW-0808">Transferase</keyword>